<evidence type="ECO:0000256" key="1">
    <source>
        <dbReference type="SAM" id="Phobius"/>
    </source>
</evidence>
<keyword evidence="3" id="KW-1185">Reference proteome</keyword>
<protein>
    <submittedName>
        <fullName evidence="2">Uncharacterized protein</fullName>
    </submittedName>
</protein>
<gene>
    <name evidence="2" type="ORF">K458DRAFT_430988</name>
</gene>
<keyword evidence="1" id="KW-0812">Transmembrane</keyword>
<dbReference type="Proteomes" id="UP000799291">
    <property type="component" value="Unassembled WGS sequence"/>
</dbReference>
<feature type="transmembrane region" description="Helical" evidence="1">
    <location>
        <begin position="115"/>
        <end position="135"/>
    </location>
</feature>
<evidence type="ECO:0000313" key="3">
    <source>
        <dbReference type="Proteomes" id="UP000799291"/>
    </source>
</evidence>
<accession>A0A6G1J2D2</accession>
<proteinExistence type="predicted"/>
<keyword evidence="1" id="KW-0472">Membrane</keyword>
<reference evidence="2" key="1">
    <citation type="journal article" date="2020" name="Stud. Mycol.">
        <title>101 Dothideomycetes genomes: a test case for predicting lifestyles and emergence of pathogens.</title>
        <authorList>
            <person name="Haridas S."/>
            <person name="Albert R."/>
            <person name="Binder M."/>
            <person name="Bloem J."/>
            <person name="Labutti K."/>
            <person name="Salamov A."/>
            <person name="Andreopoulos B."/>
            <person name="Baker S."/>
            <person name="Barry K."/>
            <person name="Bills G."/>
            <person name="Bluhm B."/>
            <person name="Cannon C."/>
            <person name="Castanera R."/>
            <person name="Culley D."/>
            <person name="Daum C."/>
            <person name="Ezra D."/>
            <person name="Gonzalez J."/>
            <person name="Henrissat B."/>
            <person name="Kuo A."/>
            <person name="Liang C."/>
            <person name="Lipzen A."/>
            <person name="Lutzoni F."/>
            <person name="Magnuson J."/>
            <person name="Mondo S."/>
            <person name="Nolan M."/>
            <person name="Ohm R."/>
            <person name="Pangilinan J."/>
            <person name="Park H.-J."/>
            <person name="Ramirez L."/>
            <person name="Alfaro M."/>
            <person name="Sun H."/>
            <person name="Tritt A."/>
            <person name="Yoshinaga Y."/>
            <person name="Zwiers L.-H."/>
            <person name="Turgeon B."/>
            <person name="Goodwin S."/>
            <person name="Spatafora J."/>
            <person name="Crous P."/>
            <person name="Grigoriev I."/>
        </authorList>
    </citation>
    <scope>NUCLEOTIDE SEQUENCE</scope>
    <source>
        <strain evidence="2">CBS 122367</strain>
    </source>
</reference>
<dbReference type="AlphaFoldDB" id="A0A6G1J2D2"/>
<dbReference type="EMBL" id="MU005580">
    <property type="protein sequence ID" value="KAF2684672.1"/>
    <property type="molecule type" value="Genomic_DNA"/>
</dbReference>
<keyword evidence="1" id="KW-1133">Transmembrane helix</keyword>
<organism evidence="2 3">
    <name type="scientific">Lentithecium fluviatile CBS 122367</name>
    <dbReference type="NCBI Taxonomy" id="1168545"/>
    <lineage>
        <taxon>Eukaryota</taxon>
        <taxon>Fungi</taxon>
        <taxon>Dikarya</taxon>
        <taxon>Ascomycota</taxon>
        <taxon>Pezizomycotina</taxon>
        <taxon>Dothideomycetes</taxon>
        <taxon>Pleosporomycetidae</taxon>
        <taxon>Pleosporales</taxon>
        <taxon>Massarineae</taxon>
        <taxon>Lentitheciaceae</taxon>
        <taxon>Lentithecium</taxon>
    </lineage>
</organism>
<evidence type="ECO:0000313" key="2">
    <source>
        <dbReference type="EMBL" id="KAF2684672.1"/>
    </source>
</evidence>
<dbReference type="OrthoDB" id="5365071at2759"/>
<sequence>MVDHSRKRLQEHLGTVSPPTFSSVGATKAYTVSYLQQYRQHQWLAASRSLLSETELRTSDAPQPEEFAPGRLDEDDELVLARLRKTQSSAEKSLSEIASDLTRLEHALVSTRKKVWARTGVIALLVSAFLTFLFTSSRRGHTHILGSIPRGLHPFIPLAPSPIAVFLIAATEWRISAVEGAKARIEGLRNTVASSQPVSTCEIDWLGSRKWDGVDWSMIGL</sequence>
<name>A0A6G1J2D2_9PLEO</name>